<accession>A0A1I4ENZ2</accession>
<feature type="transmembrane region" description="Helical" evidence="6">
    <location>
        <begin position="91"/>
        <end position="111"/>
    </location>
</feature>
<feature type="transmembrane region" description="Helical" evidence="6">
    <location>
        <begin position="244"/>
        <end position="265"/>
    </location>
</feature>
<dbReference type="AlphaFoldDB" id="A0A1I4ENZ2"/>
<feature type="transmembrane region" description="Helical" evidence="6">
    <location>
        <begin position="132"/>
        <end position="163"/>
    </location>
</feature>
<evidence type="ECO:0000256" key="6">
    <source>
        <dbReference type="SAM" id="Phobius"/>
    </source>
</evidence>
<dbReference type="NCBIfam" id="TIGR00765">
    <property type="entry name" value="yihY_not_rbn"/>
    <property type="match status" value="1"/>
</dbReference>
<evidence type="ECO:0000313" key="7">
    <source>
        <dbReference type="EMBL" id="SFL07394.1"/>
    </source>
</evidence>
<keyword evidence="4 6" id="KW-1133">Transmembrane helix</keyword>
<dbReference type="Pfam" id="PF03631">
    <property type="entry name" value="Virul_fac_BrkB"/>
    <property type="match status" value="1"/>
</dbReference>
<dbReference type="OrthoDB" id="9797028at2"/>
<dbReference type="RefSeq" id="WP_149763419.1">
    <property type="nucleotide sequence ID" value="NZ_BSPE01000012.1"/>
</dbReference>
<evidence type="ECO:0000256" key="1">
    <source>
        <dbReference type="ARBA" id="ARBA00004651"/>
    </source>
</evidence>
<feature type="transmembrane region" description="Helical" evidence="6">
    <location>
        <begin position="175"/>
        <end position="200"/>
    </location>
</feature>
<evidence type="ECO:0000256" key="2">
    <source>
        <dbReference type="ARBA" id="ARBA00022475"/>
    </source>
</evidence>
<organism evidence="7 8">
    <name type="scientific">Neomesorhizobium albiziae</name>
    <dbReference type="NCBI Taxonomy" id="335020"/>
    <lineage>
        <taxon>Bacteria</taxon>
        <taxon>Pseudomonadati</taxon>
        <taxon>Pseudomonadota</taxon>
        <taxon>Alphaproteobacteria</taxon>
        <taxon>Hyphomicrobiales</taxon>
        <taxon>Phyllobacteriaceae</taxon>
        <taxon>Neomesorhizobium</taxon>
    </lineage>
</organism>
<evidence type="ECO:0000256" key="5">
    <source>
        <dbReference type="ARBA" id="ARBA00023136"/>
    </source>
</evidence>
<keyword evidence="5 6" id="KW-0472">Membrane</keyword>
<evidence type="ECO:0000313" key="8">
    <source>
        <dbReference type="Proteomes" id="UP000323300"/>
    </source>
</evidence>
<evidence type="ECO:0000256" key="3">
    <source>
        <dbReference type="ARBA" id="ARBA00022692"/>
    </source>
</evidence>
<proteinExistence type="predicted"/>
<sequence>MHLKIWSLLKQAVLGFINDEALSRGAAMAFFAVTSLAPILLIVVAIAGLVFGREAAQSALDDQLRSVMGDQSAQLIQSVTASAANQTSGSWAAVIGIVTLLVTASGVFGEMQSALNVIWKAEPSEASVSRLIWARALSLGLVASLGFLLIVSLVISAAISAFGQFLDAHLPFAEIVLGVINELIALILVAALFAAIYKVLPDRSLGWRDVAVGALITALLFTAGKSMIGWYLGSSAVASSYGAASALILTLLWVYYSSLIFLFGAELTRAYSISYGSHQHHAHKLSASGQSPKTNDGVL</sequence>
<gene>
    <name evidence="7" type="ORF">SAMN04488498_1292</name>
</gene>
<keyword evidence="3 6" id="KW-0812">Transmembrane</keyword>
<keyword evidence="8" id="KW-1185">Reference proteome</keyword>
<reference evidence="7 8" key="1">
    <citation type="submission" date="2016-10" db="EMBL/GenBank/DDBJ databases">
        <authorList>
            <person name="Varghese N."/>
            <person name="Submissions S."/>
        </authorList>
    </citation>
    <scope>NUCLEOTIDE SEQUENCE [LARGE SCALE GENOMIC DNA]</scope>
    <source>
        <strain evidence="7 8">DSM 21822</strain>
    </source>
</reference>
<name>A0A1I4ENZ2_9HYPH</name>
<dbReference type="EMBL" id="FOSL01000029">
    <property type="protein sequence ID" value="SFL07394.1"/>
    <property type="molecule type" value="Genomic_DNA"/>
</dbReference>
<dbReference type="GO" id="GO:0005886">
    <property type="term" value="C:plasma membrane"/>
    <property type="evidence" value="ECO:0007669"/>
    <property type="project" value="UniProtKB-SubCell"/>
</dbReference>
<comment type="subcellular location">
    <subcellularLocation>
        <location evidence="1">Cell membrane</location>
        <topology evidence="1">Multi-pass membrane protein</topology>
    </subcellularLocation>
</comment>
<feature type="transmembrane region" description="Helical" evidence="6">
    <location>
        <begin position="212"/>
        <end position="232"/>
    </location>
</feature>
<dbReference type="InterPro" id="IPR017039">
    <property type="entry name" value="Virul_fac_BrkB"/>
</dbReference>
<evidence type="ECO:0000256" key="4">
    <source>
        <dbReference type="ARBA" id="ARBA00022989"/>
    </source>
</evidence>
<dbReference type="PANTHER" id="PTHR30213">
    <property type="entry name" value="INNER MEMBRANE PROTEIN YHJD"/>
    <property type="match status" value="1"/>
</dbReference>
<keyword evidence="2" id="KW-1003">Cell membrane</keyword>
<dbReference type="PANTHER" id="PTHR30213:SF1">
    <property type="entry name" value="INNER MEMBRANE PROTEIN YHJD"/>
    <property type="match status" value="1"/>
</dbReference>
<feature type="transmembrane region" description="Helical" evidence="6">
    <location>
        <begin position="26"/>
        <end position="51"/>
    </location>
</feature>
<protein>
    <submittedName>
        <fullName evidence="7">Membrane protein</fullName>
    </submittedName>
</protein>
<dbReference type="PIRSF" id="PIRSF035875">
    <property type="entry name" value="RNase_BN"/>
    <property type="match status" value="1"/>
</dbReference>
<dbReference type="Proteomes" id="UP000323300">
    <property type="component" value="Unassembled WGS sequence"/>
</dbReference>